<dbReference type="EMBL" id="JANAKD010000006">
    <property type="protein sequence ID" value="KAJ3499593.1"/>
    <property type="molecule type" value="Genomic_DNA"/>
</dbReference>
<comment type="caution">
    <text evidence="1">The sequence shown here is derived from an EMBL/GenBank/DDBJ whole genome shotgun (WGS) entry which is preliminary data.</text>
</comment>
<protein>
    <submittedName>
        <fullName evidence="1">Uncharacterized protein</fullName>
    </submittedName>
</protein>
<evidence type="ECO:0000313" key="2">
    <source>
        <dbReference type="Proteomes" id="UP001148737"/>
    </source>
</evidence>
<reference evidence="1" key="1">
    <citation type="submission" date="2022-07" db="EMBL/GenBank/DDBJ databases">
        <title>Genome Sequence of Lecanicillium saksenae.</title>
        <authorList>
            <person name="Buettner E."/>
        </authorList>
    </citation>
    <scope>NUCLEOTIDE SEQUENCE</scope>
    <source>
        <strain evidence="1">VT-O1</strain>
    </source>
</reference>
<evidence type="ECO:0000313" key="1">
    <source>
        <dbReference type="EMBL" id="KAJ3499593.1"/>
    </source>
</evidence>
<name>A0ACC1R9V1_9HYPO</name>
<proteinExistence type="predicted"/>
<dbReference type="Proteomes" id="UP001148737">
    <property type="component" value="Unassembled WGS sequence"/>
</dbReference>
<gene>
    <name evidence="1" type="ORF">NLG97_g220</name>
</gene>
<keyword evidence="2" id="KW-1185">Reference proteome</keyword>
<accession>A0ACC1R9V1</accession>
<sequence length="255" mass="27750">MRSNGHELIENGISFCRKQFEGKGSIGSWGNLRNVQLAAYGLAVLQQRRELLRVDVGGAKDDELLLVVLLLDAPAGPDAILGGLGEQLRLDLDDAAANDRCHQSPVQLLLPAGTKSRLPPSQSALELEPDGAVVFGHNALFGFRWPDKGTVEMPEKDFPVPWHKINPMRLFSKSSDGTETEGNRSDTDAASRPDSDDAMDTSESSTSTPPENSPPSQRSGLLGLLKKRRGCSLEDDNALERKKRKTNGRTEPTIQ</sequence>
<organism evidence="1 2">
    <name type="scientific">Lecanicillium saksenae</name>
    <dbReference type="NCBI Taxonomy" id="468837"/>
    <lineage>
        <taxon>Eukaryota</taxon>
        <taxon>Fungi</taxon>
        <taxon>Dikarya</taxon>
        <taxon>Ascomycota</taxon>
        <taxon>Pezizomycotina</taxon>
        <taxon>Sordariomycetes</taxon>
        <taxon>Hypocreomycetidae</taxon>
        <taxon>Hypocreales</taxon>
        <taxon>Cordycipitaceae</taxon>
        <taxon>Lecanicillium</taxon>
    </lineage>
</organism>